<dbReference type="AlphaFoldDB" id="A0A843UAM4"/>
<gene>
    <name evidence="28" type="ORF">Taro_009666</name>
</gene>
<dbReference type="SUPFAM" id="SSF56112">
    <property type="entry name" value="Protein kinase-like (PK-like)"/>
    <property type="match status" value="1"/>
</dbReference>
<evidence type="ECO:0000256" key="11">
    <source>
        <dbReference type="ARBA" id="ARBA00022729"/>
    </source>
</evidence>
<organism evidence="28 29">
    <name type="scientific">Colocasia esculenta</name>
    <name type="common">Wild taro</name>
    <name type="synonym">Arum esculentum</name>
    <dbReference type="NCBI Taxonomy" id="4460"/>
    <lineage>
        <taxon>Eukaryota</taxon>
        <taxon>Viridiplantae</taxon>
        <taxon>Streptophyta</taxon>
        <taxon>Embryophyta</taxon>
        <taxon>Tracheophyta</taxon>
        <taxon>Spermatophyta</taxon>
        <taxon>Magnoliopsida</taxon>
        <taxon>Liliopsida</taxon>
        <taxon>Araceae</taxon>
        <taxon>Aroideae</taxon>
        <taxon>Colocasieae</taxon>
        <taxon>Colocasia</taxon>
    </lineage>
</organism>
<feature type="binding site" evidence="25">
    <location>
        <position position="479"/>
    </location>
    <ligand>
        <name>ATP</name>
        <dbReference type="ChEBI" id="CHEBI:30616"/>
    </ligand>
</feature>
<keyword evidence="19" id="KW-0325">Glycoprotein</keyword>
<evidence type="ECO:0000313" key="29">
    <source>
        <dbReference type="Proteomes" id="UP000652761"/>
    </source>
</evidence>
<evidence type="ECO:0000256" key="2">
    <source>
        <dbReference type="ARBA" id="ARBA00004389"/>
    </source>
</evidence>
<comment type="catalytic activity">
    <reaction evidence="20">
        <text>L-threonyl-[protein] + ATP = O-phospho-L-threonyl-[protein] + ADP + H(+)</text>
        <dbReference type="Rhea" id="RHEA:46608"/>
        <dbReference type="Rhea" id="RHEA-COMP:11060"/>
        <dbReference type="Rhea" id="RHEA-COMP:11605"/>
        <dbReference type="ChEBI" id="CHEBI:15378"/>
        <dbReference type="ChEBI" id="CHEBI:30013"/>
        <dbReference type="ChEBI" id="CHEBI:30616"/>
        <dbReference type="ChEBI" id="CHEBI:61977"/>
        <dbReference type="ChEBI" id="CHEBI:456216"/>
        <dbReference type="EC" id="2.7.11.1"/>
    </reaction>
</comment>
<evidence type="ECO:0000256" key="4">
    <source>
        <dbReference type="ARBA" id="ARBA00012513"/>
    </source>
</evidence>
<feature type="domain" description="Protein kinase" evidence="27">
    <location>
        <begin position="441"/>
        <end position="765"/>
    </location>
</feature>
<evidence type="ECO:0000259" key="27">
    <source>
        <dbReference type="PROSITE" id="PS50011"/>
    </source>
</evidence>
<dbReference type="PANTHER" id="PTHR27008:SF499">
    <property type="entry name" value="OS06G0581500 PROTEIN"/>
    <property type="match status" value="1"/>
</dbReference>
<dbReference type="PROSITE" id="PS00107">
    <property type="entry name" value="PROTEIN_KINASE_ATP"/>
    <property type="match status" value="1"/>
</dbReference>
<dbReference type="GO" id="GO:0005886">
    <property type="term" value="C:plasma membrane"/>
    <property type="evidence" value="ECO:0007669"/>
    <property type="project" value="UniProtKB-SubCell"/>
</dbReference>
<dbReference type="Proteomes" id="UP000652761">
    <property type="component" value="Unassembled WGS sequence"/>
</dbReference>
<dbReference type="InterPro" id="IPR003591">
    <property type="entry name" value="Leu-rich_rpt_typical-subtyp"/>
</dbReference>
<protein>
    <recommendedName>
        <fullName evidence="24">Receptor kinase-like protein Xa21</fullName>
        <ecNumber evidence="4">2.7.11.1</ecNumber>
    </recommendedName>
</protein>
<keyword evidence="14" id="KW-0418">Kinase</keyword>
<evidence type="ECO:0000256" key="3">
    <source>
        <dbReference type="ARBA" id="ARBA00004479"/>
    </source>
</evidence>
<dbReference type="Gene3D" id="1.10.510.10">
    <property type="entry name" value="Transferase(Phosphotransferase) domain 1"/>
    <property type="match status" value="1"/>
</dbReference>
<dbReference type="EC" id="2.7.11.1" evidence="4"/>
<evidence type="ECO:0000256" key="23">
    <source>
        <dbReference type="ARBA" id="ARBA00056628"/>
    </source>
</evidence>
<dbReference type="InterPro" id="IPR001611">
    <property type="entry name" value="Leu-rich_rpt"/>
</dbReference>
<evidence type="ECO:0000256" key="16">
    <source>
        <dbReference type="ARBA" id="ARBA00022989"/>
    </source>
</evidence>
<dbReference type="PANTHER" id="PTHR27008">
    <property type="entry name" value="OS04G0122200 PROTEIN"/>
    <property type="match status" value="1"/>
</dbReference>
<dbReference type="SUPFAM" id="SSF52058">
    <property type="entry name" value="L domain-like"/>
    <property type="match status" value="2"/>
</dbReference>
<evidence type="ECO:0000256" key="18">
    <source>
        <dbReference type="ARBA" id="ARBA00023170"/>
    </source>
</evidence>
<feature type="transmembrane region" description="Helical" evidence="26">
    <location>
        <begin position="379"/>
        <end position="405"/>
    </location>
</feature>
<evidence type="ECO:0000256" key="10">
    <source>
        <dbReference type="ARBA" id="ARBA00022692"/>
    </source>
</evidence>
<keyword evidence="7" id="KW-0597">Phosphoprotein</keyword>
<dbReference type="GO" id="GO:0005789">
    <property type="term" value="C:endoplasmic reticulum membrane"/>
    <property type="evidence" value="ECO:0007669"/>
    <property type="project" value="UniProtKB-SubCell"/>
</dbReference>
<evidence type="ECO:0000313" key="28">
    <source>
        <dbReference type="EMBL" id="MQL77259.1"/>
    </source>
</evidence>
<accession>A0A843UAM4</accession>
<keyword evidence="5" id="KW-1003">Cell membrane</keyword>
<dbReference type="InterPro" id="IPR008271">
    <property type="entry name" value="Ser/Thr_kinase_AS"/>
</dbReference>
<dbReference type="SMART" id="SM00369">
    <property type="entry name" value="LRR_TYP"/>
    <property type="match status" value="4"/>
</dbReference>
<keyword evidence="11" id="KW-0732">Signal</keyword>
<dbReference type="InterPro" id="IPR051809">
    <property type="entry name" value="Plant_receptor-like_S/T_kinase"/>
</dbReference>
<dbReference type="InterPro" id="IPR032675">
    <property type="entry name" value="LRR_dom_sf"/>
</dbReference>
<dbReference type="FunFam" id="3.80.10.10:FF:000288">
    <property type="entry name" value="LRR receptor-like serine/threonine-protein kinase EFR"/>
    <property type="match status" value="1"/>
</dbReference>
<evidence type="ECO:0000256" key="12">
    <source>
        <dbReference type="ARBA" id="ARBA00022737"/>
    </source>
</evidence>
<evidence type="ECO:0000256" key="1">
    <source>
        <dbReference type="ARBA" id="ARBA00004162"/>
    </source>
</evidence>
<evidence type="ECO:0000256" key="24">
    <source>
        <dbReference type="ARBA" id="ARBA00072040"/>
    </source>
</evidence>
<keyword evidence="18" id="KW-0675">Receptor</keyword>
<keyword evidence="9" id="KW-0808">Transferase</keyword>
<keyword evidence="8" id="KW-0433">Leucine-rich repeat</keyword>
<keyword evidence="17 26" id="KW-0472">Membrane</keyword>
<dbReference type="InterPro" id="IPR017441">
    <property type="entry name" value="Protein_kinase_ATP_BS"/>
</dbReference>
<evidence type="ECO:0000256" key="25">
    <source>
        <dbReference type="PROSITE-ProRule" id="PRU10141"/>
    </source>
</evidence>
<comment type="function">
    <text evidence="23">The processed protein kinase Xa21 chain released by protein cleavage after X.oryzae pv. oryzae protein Ax21 detection translocates into the nucleus where it can bind and regulate WRKY62, a transcription factor. Confers resistance to the bacterial pathogen X.oryzae pv. oryzae (Xoo).</text>
</comment>
<dbReference type="PROSITE" id="PS50011">
    <property type="entry name" value="PROTEIN_KINASE_DOM"/>
    <property type="match status" value="1"/>
</dbReference>
<dbReference type="InterPro" id="IPR000719">
    <property type="entry name" value="Prot_kinase_dom"/>
</dbReference>
<keyword evidence="29" id="KW-1185">Reference proteome</keyword>
<evidence type="ECO:0000256" key="5">
    <source>
        <dbReference type="ARBA" id="ARBA00022475"/>
    </source>
</evidence>
<dbReference type="GO" id="GO:0004674">
    <property type="term" value="F:protein serine/threonine kinase activity"/>
    <property type="evidence" value="ECO:0007669"/>
    <property type="project" value="UniProtKB-KW"/>
</dbReference>
<evidence type="ECO:0000256" key="17">
    <source>
        <dbReference type="ARBA" id="ARBA00023136"/>
    </source>
</evidence>
<dbReference type="InterPro" id="IPR055414">
    <property type="entry name" value="LRR_R13L4/SHOC2-like"/>
</dbReference>
<keyword evidence="10 26" id="KW-0812">Transmembrane</keyword>
<dbReference type="FunFam" id="3.30.200.20:FF:000432">
    <property type="entry name" value="LRR receptor-like serine/threonine-protein kinase EFR"/>
    <property type="match status" value="1"/>
</dbReference>
<evidence type="ECO:0000256" key="20">
    <source>
        <dbReference type="ARBA" id="ARBA00047899"/>
    </source>
</evidence>
<dbReference type="GO" id="GO:0005524">
    <property type="term" value="F:ATP binding"/>
    <property type="evidence" value="ECO:0007669"/>
    <property type="project" value="UniProtKB-UniRule"/>
</dbReference>
<dbReference type="SMART" id="SM00220">
    <property type="entry name" value="S_TKc"/>
    <property type="match status" value="1"/>
</dbReference>
<dbReference type="Gene3D" id="3.80.10.10">
    <property type="entry name" value="Ribonuclease Inhibitor"/>
    <property type="match status" value="2"/>
</dbReference>
<comment type="subcellular location">
    <subcellularLocation>
        <location evidence="1">Cell membrane</location>
        <topology evidence="1">Single-pass membrane protein</topology>
    </subcellularLocation>
    <subcellularLocation>
        <location evidence="2">Endoplasmic reticulum membrane</location>
        <topology evidence="2">Single-pass membrane protein</topology>
    </subcellularLocation>
    <subcellularLocation>
        <location evidence="3">Membrane</location>
        <topology evidence="3">Single-pass type I membrane protein</topology>
    </subcellularLocation>
</comment>
<evidence type="ECO:0000256" key="8">
    <source>
        <dbReference type="ARBA" id="ARBA00022614"/>
    </source>
</evidence>
<dbReference type="Pfam" id="PF07714">
    <property type="entry name" value="PK_Tyr_Ser-Thr"/>
    <property type="match status" value="1"/>
</dbReference>
<dbReference type="InterPro" id="IPR011009">
    <property type="entry name" value="Kinase-like_dom_sf"/>
</dbReference>
<dbReference type="FunFam" id="1.10.510.10:FF:000358">
    <property type="entry name" value="Putative leucine-rich repeat receptor-like serine/threonine-protein kinase"/>
    <property type="match status" value="1"/>
</dbReference>
<dbReference type="Pfam" id="PF23598">
    <property type="entry name" value="LRR_14"/>
    <property type="match status" value="1"/>
</dbReference>
<evidence type="ECO:0000256" key="19">
    <source>
        <dbReference type="ARBA" id="ARBA00023180"/>
    </source>
</evidence>
<dbReference type="PROSITE" id="PS00108">
    <property type="entry name" value="PROTEIN_KINASE_ST"/>
    <property type="match status" value="1"/>
</dbReference>
<dbReference type="Gene3D" id="3.30.200.20">
    <property type="entry name" value="Phosphorylase Kinase, domain 1"/>
    <property type="match status" value="1"/>
</dbReference>
<dbReference type="OrthoDB" id="676979at2759"/>
<evidence type="ECO:0000256" key="6">
    <source>
        <dbReference type="ARBA" id="ARBA00022527"/>
    </source>
</evidence>
<sequence length="769" mass="82764">MDRNRLEGPIPSSFPNASGLVYLEMKYNSLSGPFPSNLGTLQRLSSLMLGGNRLEGGVADGWSFLTALTNCSNLQVLDMGGNLLSGELPTTIGNLSRHLIALQTGASHISGAIPPEIGNLVNLEFLNIQRNFLTGSIPDAVGKLRRLGILTFAGNKLSGEIPSSISNLTLLTDLSLNNNELGGSIPSILSACQNLLILDLAVNNFSGTIPPGILSLPSLTIYLDLSHNSLSGPLPPDLGSKTKVGQIDISNNRLAGEIPSTLGDCSSLEAIFMEGNIFHGVIPESLSNLRALQKMDLSRNNLSGSIPSFLGRLQFLKRLNLSFNDFEGEVPTGGVFDNVTAISVSGNKRLCGGNPELRLPYCPLHRLSGKKGSHRARKLLLAIIVPAVVIISISLLIVLFVLVTYRRRQGRTTRGSVAVPLPGELHLKVSYLQLLRATEGFSAENLVGAGSFGTVYKGMLTLNTGGDDDGIVAKTVAVKVFDLQQHDAAKNFVAECEALRSVRHRNLAKIITSCSSTDSNGHDFKALVFQFMPNGSLERWLHPPPAADETGREVGGTSLRLSFRQRLDVAIDVACALDYLHNYGQAPIVHCDLKPSNVLMDSDMNAVVSDFGLARFLSQSRSKSSTQSTTAGIKGTIGYIAPEYGVSSQASTLGDVYSYGILLLEMFTGRRPTADAFGGDLSLRKYVEMAFPGQVMDIVDPYLLPPEELDEEANSFIVHEQKNVAAGRLEDCTISVIRIGLSCSHESPKDRMEIGDVIKEMHMIKGMYS</sequence>
<keyword evidence="15 25" id="KW-0067">ATP-binding</keyword>
<evidence type="ECO:0000256" key="26">
    <source>
        <dbReference type="SAM" id="Phobius"/>
    </source>
</evidence>
<evidence type="ECO:0000256" key="22">
    <source>
        <dbReference type="ARBA" id="ARBA00054320"/>
    </source>
</evidence>
<dbReference type="EMBL" id="NMUH01000340">
    <property type="protein sequence ID" value="MQL77259.1"/>
    <property type="molecule type" value="Genomic_DNA"/>
</dbReference>
<evidence type="ECO:0000256" key="21">
    <source>
        <dbReference type="ARBA" id="ARBA00048679"/>
    </source>
</evidence>
<evidence type="ECO:0000256" key="14">
    <source>
        <dbReference type="ARBA" id="ARBA00022777"/>
    </source>
</evidence>
<evidence type="ECO:0000256" key="7">
    <source>
        <dbReference type="ARBA" id="ARBA00022553"/>
    </source>
</evidence>
<evidence type="ECO:0000256" key="13">
    <source>
        <dbReference type="ARBA" id="ARBA00022741"/>
    </source>
</evidence>
<reference evidence="28" key="1">
    <citation type="submission" date="2017-07" db="EMBL/GenBank/DDBJ databases">
        <title>Taro Niue Genome Assembly and Annotation.</title>
        <authorList>
            <person name="Atibalentja N."/>
            <person name="Keating K."/>
            <person name="Fields C.J."/>
        </authorList>
    </citation>
    <scope>NUCLEOTIDE SEQUENCE</scope>
    <source>
        <strain evidence="28">Niue_2</strain>
        <tissue evidence="28">Leaf</tissue>
    </source>
</reference>
<dbReference type="Pfam" id="PF00560">
    <property type="entry name" value="LRR_1"/>
    <property type="match status" value="4"/>
</dbReference>
<comment type="function">
    <text evidence="22">Receptor kinase that detects X.oryzae pv. oryzae protein Ax21 to promote innate immunity. Following X.oryzae pv. oryzae protein Ax21 detection, undergoes cleavage, releasing the processed protein kinase Xa21 chain.</text>
</comment>
<dbReference type="InterPro" id="IPR001245">
    <property type="entry name" value="Ser-Thr/Tyr_kinase_cat_dom"/>
</dbReference>
<comment type="catalytic activity">
    <reaction evidence="21">
        <text>L-seryl-[protein] + ATP = O-phospho-L-seryl-[protein] + ADP + H(+)</text>
        <dbReference type="Rhea" id="RHEA:17989"/>
        <dbReference type="Rhea" id="RHEA-COMP:9863"/>
        <dbReference type="Rhea" id="RHEA-COMP:11604"/>
        <dbReference type="ChEBI" id="CHEBI:15378"/>
        <dbReference type="ChEBI" id="CHEBI:29999"/>
        <dbReference type="ChEBI" id="CHEBI:30616"/>
        <dbReference type="ChEBI" id="CHEBI:83421"/>
        <dbReference type="ChEBI" id="CHEBI:456216"/>
        <dbReference type="EC" id="2.7.11.1"/>
    </reaction>
</comment>
<proteinExistence type="predicted"/>
<keyword evidence="12" id="KW-0677">Repeat</keyword>
<comment type="caution">
    <text evidence="28">The sequence shown here is derived from an EMBL/GenBank/DDBJ whole genome shotgun (WGS) entry which is preliminary data.</text>
</comment>
<evidence type="ECO:0000256" key="9">
    <source>
        <dbReference type="ARBA" id="ARBA00022679"/>
    </source>
</evidence>
<keyword evidence="16 26" id="KW-1133">Transmembrane helix</keyword>
<evidence type="ECO:0000256" key="15">
    <source>
        <dbReference type="ARBA" id="ARBA00022840"/>
    </source>
</evidence>
<name>A0A843UAM4_COLES</name>
<keyword evidence="13 25" id="KW-0547">Nucleotide-binding</keyword>
<keyword evidence="6" id="KW-0723">Serine/threonine-protein kinase</keyword>